<comment type="cofactor">
    <cofactor evidence="1">
        <name>pyridoxal 5'-phosphate</name>
        <dbReference type="ChEBI" id="CHEBI:597326"/>
    </cofactor>
</comment>
<dbReference type="PANTHER" id="PTHR32328">
    <property type="entry name" value="L-SERYL-TRNA(SEC) SELENIUM TRANSFERASE"/>
    <property type="match status" value="1"/>
</dbReference>
<keyword evidence="2" id="KW-0663">Pyridoxal phosphate</keyword>
<dbReference type="Gene3D" id="3.90.1150.180">
    <property type="match status" value="1"/>
</dbReference>
<dbReference type="PANTHER" id="PTHR32328:SF0">
    <property type="entry name" value="L-SERYL-TRNA(SEC) SELENIUM TRANSFERASE"/>
    <property type="match status" value="1"/>
</dbReference>
<dbReference type="Pfam" id="PF03841">
    <property type="entry name" value="SelA"/>
    <property type="match status" value="1"/>
</dbReference>
<evidence type="ECO:0000313" key="3">
    <source>
        <dbReference type="EMBL" id="GAG48714.1"/>
    </source>
</evidence>
<evidence type="ECO:0008006" key="4">
    <source>
        <dbReference type="Google" id="ProtNLM"/>
    </source>
</evidence>
<evidence type="ECO:0000256" key="2">
    <source>
        <dbReference type="ARBA" id="ARBA00022898"/>
    </source>
</evidence>
<comment type="caution">
    <text evidence="3">The sequence shown here is derived from an EMBL/GenBank/DDBJ whole genome shotgun (WGS) entry which is preliminary data.</text>
</comment>
<evidence type="ECO:0000256" key="1">
    <source>
        <dbReference type="ARBA" id="ARBA00001933"/>
    </source>
</evidence>
<organism evidence="3">
    <name type="scientific">marine sediment metagenome</name>
    <dbReference type="NCBI Taxonomy" id="412755"/>
    <lineage>
        <taxon>unclassified sequences</taxon>
        <taxon>metagenomes</taxon>
        <taxon>ecological metagenomes</taxon>
    </lineage>
</organism>
<proteinExistence type="predicted"/>
<accession>X0XZ16</accession>
<name>X0XZ16_9ZZZZ</name>
<sequence length="71" mass="7716">GSGSLPTQNLATTLVAIRPEKISAELLASQLRQYSTPIFTRIQNDQVLIDPRTLLSGDDKLLIKALLDILG</sequence>
<dbReference type="GO" id="GO:0004125">
    <property type="term" value="F:L-seryl-tRNA(Sec) selenium transferase activity"/>
    <property type="evidence" value="ECO:0007669"/>
    <property type="project" value="TreeGrafter"/>
</dbReference>
<dbReference type="InterPro" id="IPR018319">
    <property type="entry name" value="SelA-like"/>
</dbReference>
<reference evidence="3" key="1">
    <citation type="journal article" date="2014" name="Front. Microbiol.">
        <title>High frequency of phylogenetically diverse reductive dehalogenase-homologous genes in deep subseafloor sedimentary metagenomes.</title>
        <authorList>
            <person name="Kawai M."/>
            <person name="Futagami T."/>
            <person name="Toyoda A."/>
            <person name="Takaki Y."/>
            <person name="Nishi S."/>
            <person name="Hori S."/>
            <person name="Arai W."/>
            <person name="Tsubouchi T."/>
            <person name="Morono Y."/>
            <person name="Uchiyama I."/>
            <person name="Ito T."/>
            <person name="Fujiyama A."/>
            <person name="Inagaki F."/>
            <person name="Takami H."/>
        </authorList>
    </citation>
    <scope>NUCLEOTIDE SEQUENCE</scope>
    <source>
        <strain evidence="3">Expedition CK06-06</strain>
    </source>
</reference>
<gene>
    <name evidence="3" type="ORF">S01H1_77081</name>
</gene>
<protein>
    <recommendedName>
        <fullName evidence="4">L-seryl-tRNA selenium transferase N-terminal domain-containing protein</fullName>
    </recommendedName>
</protein>
<dbReference type="AlphaFoldDB" id="X0XZ16"/>
<dbReference type="EMBL" id="BARS01051787">
    <property type="protein sequence ID" value="GAG48714.1"/>
    <property type="molecule type" value="Genomic_DNA"/>
</dbReference>
<feature type="non-terminal residue" evidence="3">
    <location>
        <position position="1"/>
    </location>
</feature>